<feature type="region of interest" description="Disordered" evidence="1">
    <location>
        <begin position="23"/>
        <end position="44"/>
    </location>
</feature>
<evidence type="ECO:0000313" key="4">
    <source>
        <dbReference type="Proteomes" id="UP000494165"/>
    </source>
</evidence>
<organism evidence="3 4">
    <name type="scientific">Cloeon dipterum</name>
    <dbReference type="NCBI Taxonomy" id="197152"/>
    <lineage>
        <taxon>Eukaryota</taxon>
        <taxon>Metazoa</taxon>
        <taxon>Ecdysozoa</taxon>
        <taxon>Arthropoda</taxon>
        <taxon>Hexapoda</taxon>
        <taxon>Insecta</taxon>
        <taxon>Pterygota</taxon>
        <taxon>Palaeoptera</taxon>
        <taxon>Ephemeroptera</taxon>
        <taxon>Pisciforma</taxon>
        <taxon>Baetidae</taxon>
        <taxon>Cloeon</taxon>
    </lineage>
</organism>
<evidence type="ECO:0000256" key="1">
    <source>
        <dbReference type="SAM" id="MobiDB-lite"/>
    </source>
</evidence>
<sequence>MAAAKIFLVFLVLALVTCPALSRRPRPGSNADAELTNNTSKNGGASEDFSLESGFFGTLGSLASSLFRSIFGGSASPREGGGFLSTIGGLLCNLLGGILGSICASDPGTDSMDVPVNLTYGELKEAADIIRKNISLNTID</sequence>
<keyword evidence="4" id="KW-1185">Reference proteome</keyword>
<comment type="caution">
    <text evidence="3">The sequence shown here is derived from an EMBL/GenBank/DDBJ whole genome shotgun (WGS) entry which is preliminary data.</text>
</comment>
<dbReference type="EMBL" id="CADEPI010000408">
    <property type="protein sequence ID" value="CAB3385372.1"/>
    <property type="molecule type" value="Genomic_DNA"/>
</dbReference>
<proteinExistence type="predicted"/>
<feature type="chain" id="PRO_5035752204" evidence="2">
    <location>
        <begin position="23"/>
        <end position="140"/>
    </location>
</feature>
<protein>
    <submittedName>
        <fullName evidence="3">Uncharacterized protein</fullName>
    </submittedName>
</protein>
<accession>A0A8S1DWC9</accession>
<feature type="signal peptide" evidence="2">
    <location>
        <begin position="1"/>
        <end position="22"/>
    </location>
</feature>
<dbReference type="Proteomes" id="UP000494165">
    <property type="component" value="Unassembled WGS sequence"/>
</dbReference>
<evidence type="ECO:0000313" key="3">
    <source>
        <dbReference type="EMBL" id="CAB3385372.1"/>
    </source>
</evidence>
<keyword evidence="2" id="KW-0732">Signal</keyword>
<reference evidence="3 4" key="1">
    <citation type="submission" date="2020-04" db="EMBL/GenBank/DDBJ databases">
        <authorList>
            <person name="Alioto T."/>
            <person name="Alioto T."/>
            <person name="Gomez Garrido J."/>
        </authorList>
    </citation>
    <scope>NUCLEOTIDE SEQUENCE [LARGE SCALE GENOMIC DNA]</scope>
</reference>
<gene>
    <name evidence="3" type="ORF">CLODIP_2_CD01095</name>
</gene>
<name>A0A8S1DWC9_9INSE</name>
<dbReference type="AlphaFoldDB" id="A0A8S1DWC9"/>
<evidence type="ECO:0000256" key="2">
    <source>
        <dbReference type="SAM" id="SignalP"/>
    </source>
</evidence>